<feature type="non-terminal residue" evidence="1">
    <location>
        <position position="1"/>
    </location>
</feature>
<accession>A0A699S321</accession>
<comment type="caution">
    <text evidence="1">The sequence shown here is derived from an EMBL/GenBank/DDBJ whole genome shotgun (WGS) entry which is preliminary data.</text>
</comment>
<dbReference type="AlphaFoldDB" id="A0A699S321"/>
<organism evidence="1">
    <name type="scientific">Tanacetum cinerariifolium</name>
    <name type="common">Dalmatian daisy</name>
    <name type="synonym">Chrysanthemum cinerariifolium</name>
    <dbReference type="NCBI Taxonomy" id="118510"/>
    <lineage>
        <taxon>Eukaryota</taxon>
        <taxon>Viridiplantae</taxon>
        <taxon>Streptophyta</taxon>
        <taxon>Embryophyta</taxon>
        <taxon>Tracheophyta</taxon>
        <taxon>Spermatophyta</taxon>
        <taxon>Magnoliopsida</taxon>
        <taxon>eudicotyledons</taxon>
        <taxon>Gunneridae</taxon>
        <taxon>Pentapetalae</taxon>
        <taxon>asterids</taxon>
        <taxon>campanulids</taxon>
        <taxon>Asterales</taxon>
        <taxon>Asteraceae</taxon>
        <taxon>Asteroideae</taxon>
        <taxon>Anthemideae</taxon>
        <taxon>Anthemidinae</taxon>
        <taxon>Tanacetum</taxon>
    </lineage>
</organism>
<proteinExistence type="predicted"/>
<gene>
    <name evidence="1" type="ORF">Tci_863697</name>
</gene>
<protein>
    <submittedName>
        <fullName evidence="1">Uncharacterized protein</fullName>
    </submittedName>
</protein>
<sequence length="94" mass="10677">PAIVDRYMDNKLREAINKAIQTHNFNYREEVQAEKREYIGLVDSTLRTIIKEEVNAQLHQILPQVISDVATPVIEKNITKSLETAILTSSSSQP</sequence>
<reference evidence="1" key="1">
    <citation type="journal article" date="2019" name="Sci. Rep.">
        <title>Draft genome of Tanacetum cinerariifolium, the natural source of mosquito coil.</title>
        <authorList>
            <person name="Yamashiro T."/>
            <person name="Shiraishi A."/>
            <person name="Satake H."/>
            <person name="Nakayama K."/>
        </authorList>
    </citation>
    <scope>NUCLEOTIDE SEQUENCE</scope>
</reference>
<evidence type="ECO:0000313" key="1">
    <source>
        <dbReference type="EMBL" id="GFC91727.1"/>
    </source>
</evidence>
<name>A0A699S321_TANCI</name>
<dbReference type="EMBL" id="BKCJ011133362">
    <property type="protein sequence ID" value="GFC91727.1"/>
    <property type="molecule type" value="Genomic_DNA"/>
</dbReference>